<evidence type="ECO:0000256" key="2">
    <source>
        <dbReference type="SAM" id="MobiDB-lite"/>
    </source>
</evidence>
<dbReference type="RefSeq" id="XP_034250901.1">
    <property type="nucleotide sequence ID" value="XM_034395010.1"/>
</dbReference>
<evidence type="ECO:0000313" key="5">
    <source>
        <dbReference type="RefSeq" id="XP_034250825.1"/>
    </source>
</evidence>
<evidence type="ECO:0000313" key="8">
    <source>
        <dbReference type="RefSeq" id="XP_034250848.1"/>
    </source>
</evidence>
<reference evidence="4 5" key="1">
    <citation type="submission" date="2025-04" db="UniProtKB">
        <authorList>
            <consortium name="RefSeq"/>
        </authorList>
    </citation>
    <scope>IDENTIFICATION</scope>
    <source>
        <tissue evidence="4 5">Total insect</tissue>
    </source>
</reference>
<evidence type="ECO:0000313" key="15">
    <source>
        <dbReference type="RefSeq" id="XP_034250901.1"/>
    </source>
</evidence>
<dbReference type="RefSeq" id="XP_034250863.1">
    <property type="nucleotide sequence ID" value="XM_034394972.1"/>
</dbReference>
<dbReference type="RefSeq" id="XP_034250885.1">
    <property type="nucleotide sequence ID" value="XM_034394994.1"/>
</dbReference>
<evidence type="ECO:0000313" key="9">
    <source>
        <dbReference type="RefSeq" id="XP_034250855.1"/>
    </source>
</evidence>
<dbReference type="RefSeq" id="XP_034250923.1">
    <property type="nucleotide sequence ID" value="XM_034395032.1"/>
</dbReference>
<evidence type="ECO:0000313" key="4">
    <source>
        <dbReference type="RefSeq" id="XP_034250814.1"/>
    </source>
</evidence>
<evidence type="ECO:0000313" key="6">
    <source>
        <dbReference type="RefSeq" id="XP_034250834.1"/>
    </source>
</evidence>
<dbReference type="RefSeq" id="XP_034250871.1">
    <property type="nucleotide sequence ID" value="XM_034394980.1"/>
</dbReference>
<dbReference type="Proteomes" id="UP000515158">
    <property type="component" value="Unplaced"/>
</dbReference>
<dbReference type="RefSeq" id="XP_034250946.1">
    <property type="nucleotide sequence ID" value="XM_034395055.1"/>
</dbReference>
<dbReference type="RefSeq" id="XP_034250848.1">
    <property type="nucleotide sequence ID" value="XM_034394957.1"/>
</dbReference>
<dbReference type="RefSeq" id="XP_034250877.1">
    <property type="nucleotide sequence ID" value="XM_034394986.1"/>
</dbReference>
<evidence type="ECO:0000313" key="18">
    <source>
        <dbReference type="RefSeq" id="XP_034250923.1"/>
    </source>
</evidence>
<dbReference type="RefSeq" id="XP_034250841.1">
    <property type="nucleotide sequence ID" value="XM_034394950.1"/>
</dbReference>
<dbReference type="RefSeq" id="XP_034250909.1">
    <property type="nucleotide sequence ID" value="XM_034395018.1"/>
</dbReference>
<dbReference type="RefSeq" id="XP_034250825.1">
    <property type="nucleotide sequence ID" value="XM_034394934.1"/>
</dbReference>
<dbReference type="RefSeq" id="XP_034250917.1">
    <property type="nucleotide sequence ID" value="XM_034395026.1"/>
</dbReference>
<evidence type="ECO:0000313" key="17">
    <source>
        <dbReference type="RefSeq" id="XP_034250917.1"/>
    </source>
</evidence>
<feature type="coiled-coil region" evidence="1">
    <location>
        <begin position="114"/>
        <end position="148"/>
    </location>
</feature>
<keyword evidence="1" id="KW-0175">Coiled coil</keyword>
<evidence type="ECO:0000313" key="19">
    <source>
        <dbReference type="RefSeq" id="XP_034250931.1"/>
    </source>
</evidence>
<feature type="compositionally biased region" description="Low complexity" evidence="2">
    <location>
        <begin position="90"/>
        <end position="108"/>
    </location>
</feature>
<sequence length="1366" mass="145803">MSLEPQRNSLLPAAEKVTQWLYQGTTPPPRPRQCASPTRAPSGWSLSLSVSRAKRALEEEGRSQAAKAAKTDAAQDPKVKSEPEKAVEVPQPHADATAPPAQHAATQTSTIVLKKETEDRLTRMEQQIASLRKANVQLLKRLAEQEETHSKFKADICVEPASFTPARGVQFPVSGFNKEAEVYRLRTIALEQQITSLRKANVQLLTRLKDCDAVQEKVEENKKLKESNYALSQQLGALQTEIASLRKANEQFRMRLEDCDAAPGRVEDKLKESNVVLSQQSEKSKTEVDELDRLKESNFTLAQQLEKSKSDLEEINKLKQWNLCLSQEVEKSRTEIASLKYANMQLHTRLKDQDGLQGKLEDNKRLKELNFVLSQQLEKSRTETELAVQQWCDEASKLKAKVDNQRKNLQGLEAKLLKANLQPDPAAPAPKGKECSSSECRNKRQELEALVVRQRTRLRNQSAHLSQLAAALARQKQKSPHPGQFIKQEFIKQEPGCDANTQTPSDCIKTEPESTVVLQPQPAADLGPPACTPMNWGGDAHLQEVSKPDPRDMSILQLVTKAFPMGNCIIGNFKELGLRLPSLWPPVQAAIAAMPPATRTWLLGRVHALGLQLPTGTQFSPVTNNNSYAVVSHSSAQVRPIPCSSQESVVAAHHQSNGAVPETPVASLVDAGTQTNVDASLVDAGSQTNVDISETSIDAGTQTNVHAFSVHAVSQTDVHAFSVDAGSQTNVDASLVHAGTQANVDALSVHAGTQTNVDASSVDAVTQTNVDISWVDAGSQTNVGASSVDAGSQTNVGASSVDAGSQTNVGASSVDAGSQTNVGAFSVDAGTQANVDAPSVDAGTQTNVDVTETSVASSPGTAAADRECSLKLTPLVTEPSQDDGSPDCQDLDDVRGQLPISSPIKTESPFSTPMKKMKCLFATSVEQGSPVSTPAMLHFPLAVPLKQPVALPTTPKTQLPLPTKTETITGETPWDVSDAIEEGTVYGPSLPPSFLKPLRPEESPKREEPSVVQFKTPLATPLKIPPKTPTKTITDKEFIGVSDVTTKCTDEAVPQPRVYGPHLPPSHRVPPQPEESAPCRERVVFHAKHPVSTKTPSSNVHGGAAGSTDPVMWRGPAVYGPKLPPPASALPPPPFAFPIHLPLPPPAVELAVGRTAQLPVQVSTERQTSTAAATSVVSGGTARKSTDALSATAGLKLAVGMPTAVSLSLSPAGRPQAGTASSTAAASSLSFAAARAVPAVPAAVGYPRYLYEGLRFDQRRAPSQSAATAAGVGVEAGSQFGPKLPPPASALPAPPFAFPLHLPPPPAAVPIDASCRFNPRKRPAQEDDGAPKGKQAPSSKRNPRISSDIEVLKKRIVQHLKLDGKR</sequence>
<name>A0A6P8ZZP3_THRPL</name>
<dbReference type="GeneID" id="117651134"/>
<accession>A0A6P8ZZP3</accession>
<evidence type="ECO:0000256" key="1">
    <source>
        <dbReference type="SAM" id="Coils"/>
    </source>
</evidence>
<evidence type="ECO:0000313" key="21">
    <source>
        <dbReference type="RefSeq" id="XP_034250946.1"/>
    </source>
</evidence>
<evidence type="ECO:0000313" key="7">
    <source>
        <dbReference type="RefSeq" id="XP_034250841.1"/>
    </source>
</evidence>
<dbReference type="RefSeq" id="XP_034250814.1">
    <property type="nucleotide sequence ID" value="XM_034394923.1"/>
</dbReference>
<protein>
    <submittedName>
        <fullName evidence="4 5">Uncharacterized protein LOC117651134 isoform X1</fullName>
    </submittedName>
</protein>
<dbReference type="RefSeq" id="XP_034250893.1">
    <property type="nucleotide sequence ID" value="XM_034395002.1"/>
</dbReference>
<organism evidence="17">
    <name type="scientific">Thrips palmi</name>
    <name type="common">Melon thrips</name>
    <dbReference type="NCBI Taxonomy" id="161013"/>
    <lineage>
        <taxon>Eukaryota</taxon>
        <taxon>Metazoa</taxon>
        <taxon>Ecdysozoa</taxon>
        <taxon>Arthropoda</taxon>
        <taxon>Hexapoda</taxon>
        <taxon>Insecta</taxon>
        <taxon>Pterygota</taxon>
        <taxon>Neoptera</taxon>
        <taxon>Paraneoptera</taxon>
        <taxon>Thysanoptera</taxon>
        <taxon>Terebrantia</taxon>
        <taxon>Thripoidea</taxon>
        <taxon>Thripidae</taxon>
        <taxon>Thrips</taxon>
    </lineage>
</organism>
<keyword evidence="3" id="KW-1185">Reference proteome</keyword>
<feature type="region of interest" description="Disordered" evidence="2">
    <location>
        <begin position="421"/>
        <end position="440"/>
    </location>
</feature>
<dbReference type="RefSeq" id="XP_034250938.1">
    <property type="nucleotide sequence ID" value="XM_034395047.1"/>
</dbReference>
<gene>
    <name evidence="4 5 6 7 8 9 10 11 12 13 14 15 16 17 18 19 20 21" type="primary">LOC117651134</name>
</gene>
<feature type="compositionally biased region" description="Pro residues" evidence="2">
    <location>
        <begin position="1062"/>
        <end position="1073"/>
    </location>
</feature>
<proteinExistence type="predicted"/>
<evidence type="ECO:0000313" key="11">
    <source>
        <dbReference type="RefSeq" id="XP_034250871.1"/>
    </source>
</evidence>
<evidence type="ECO:0000313" key="10">
    <source>
        <dbReference type="RefSeq" id="XP_034250863.1"/>
    </source>
</evidence>
<feature type="region of interest" description="Disordered" evidence="2">
    <location>
        <begin position="784"/>
        <end position="817"/>
    </location>
</feature>
<dbReference type="RefSeq" id="XP_034250931.1">
    <property type="nucleotide sequence ID" value="XM_034395040.1"/>
</dbReference>
<evidence type="ECO:0000313" key="13">
    <source>
        <dbReference type="RefSeq" id="XP_034250885.1"/>
    </source>
</evidence>
<feature type="compositionally biased region" description="Basic and acidic residues" evidence="2">
    <location>
        <begin position="69"/>
        <end position="87"/>
    </location>
</feature>
<feature type="compositionally biased region" description="Basic and acidic residues" evidence="2">
    <location>
        <begin position="431"/>
        <end position="440"/>
    </location>
</feature>
<evidence type="ECO:0000313" key="3">
    <source>
        <dbReference type="Proteomes" id="UP000515158"/>
    </source>
</evidence>
<feature type="region of interest" description="Disordered" evidence="2">
    <location>
        <begin position="19"/>
        <end position="108"/>
    </location>
</feature>
<feature type="region of interest" description="Disordered" evidence="2">
    <location>
        <begin position="1054"/>
        <end position="1075"/>
    </location>
</feature>
<feature type="region of interest" description="Disordered" evidence="2">
    <location>
        <begin position="1311"/>
        <end position="1350"/>
    </location>
</feature>
<dbReference type="RefSeq" id="XP_034250855.1">
    <property type="nucleotide sequence ID" value="XM_034394964.1"/>
</dbReference>
<dbReference type="RefSeq" id="XP_034250834.1">
    <property type="nucleotide sequence ID" value="XM_034394943.1"/>
</dbReference>
<evidence type="ECO:0000313" key="16">
    <source>
        <dbReference type="RefSeq" id="XP_034250909.1"/>
    </source>
</evidence>
<dbReference type="KEGG" id="tpal:117651134"/>
<evidence type="ECO:0000313" key="14">
    <source>
        <dbReference type="RefSeq" id="XP_034250893.1"/>
    </source>
</evidence>
<evidence type="ECO:0000313" key="20">
    <source>
        <dbReference type="RefSeq" id="XP_034250938.1"/>
    </source>
</evidence>
<evidence type="ECO:0000313" key="12">
    <source>
        <dbReference type="RefSeq" id="XP_034250877.1"/>
    </source>
</evidence>